<dbReference type="RefSeq" id="WP_343849682.1">
    <property type="nucleotide sequence ID" value="NZ_BAAAFI010000005.1"/>
</dbReference>
<keyword evidence="2" id="KW-1185">Reference proteome</keyword>
<dbReference type="EMBL" id="BAAAFI010000005">
    <property type="protein sequence ID" value="GAA0878354.1"/>
    <property type="molecule type" value="Genomic_DNA"/>
</dbReference>
<comment type="caution">
    <text evidence="1">The sequence shown here is derived from an EMBL/GenBank/DDBJ whole genome shotgun (WGS) entry which is preliminary data.</text>
</comment>
<evidence type="ECO:0000313" key="2">
    <source>
        <dbReference type="Proteomes" id="UP001500469"/>
    </source>
</evidence>
<organism evidence="1 2">
    <name type="scientific">Algoriphagus jejuensis</name>
    <dbReference type="NCBI Taxonomy" id="419934"/>
    <lineage>
        <taxon>Bacteria</taxon>
        <taxon>Pseudomonadati</taxon>
        <taxon>Bacteroidota</taxon>
        <taxon>Cytophagia</taxon>
        <taxon>Cytophagales</taxon>
        <taxon>Cyclobacteriaceae</taxon>
        <taxon>Algoriphagus</taxon>
    </lineage>
</organism>
<protein>
    <submittedName>
        <fullName evidence="1">Uncharacterized protein</fullName>
    </submittedName>
</protein>
<reference evidence="1 2" key="1">
    <citation type="journal article" date="2019" name="Int. J. Syst. Evol. Microbiol.">
        <title>The Global Catalogue of Microorganisms (GCM) 10K type strain sequencing project: providing services to taxonomists for standard genome sequencing and annotation.</title>
        <authorList>
            <consortium name="The Broad Institute Genomics Platform"/>
            <consortium name="The Broad Institute Genome Sequencing Center for Infectious Disease"/>
            <person name="Wu L."/>
            <person name="Ma J."/>
        </authorList>
    </citation>
    <scope>NUCLEOTIDE SEQUENCE [LARGE SCALE GENOMIC DNA]</scope>
    <source>
        <strain evidence="1 2">JCM 16112</strain>
    </source>
</reference>
<gene>
    <name evidence="1" type="ORF">GCM10009119_13220</name>
</gene>
<proteinExistence type="predicted"/>
<evidence type="ECO:0000313" key="1">
    <source>
        <dbReference type="EMBL" id="GAA0878354.1"/>
    </source>
</evidence>
<name>A0ABN1MZ22_9BACT</name>
<dbReference type="Proteomes" id="UP001500469">
    <property type="component" value="Unassembled WGS sequence"/>
</dbReference>
<accession>A0ABN1MZ22</accession>
<sequence>MKTISVNDMAGFDASKFAISEVLLDKSLKAEREFLLRRAILLHYLEHDTAKINFKDDHDEILEVECSVIAVTDLHVILKSGLFLPIHAVVSIELA</sequence>